<protein>
    <recommendedName>
        <fullName evidence="10">ERI1 exoribonuclease 2</fullName>
    </recommendedName>
    <alternativeName>
        <fullName evidence="11">Exonuclease domain-containing protein 1</fullName>
    </alternativeName>
</protein>
<feature type="region of interest" description="Disordered" evidence="13">
    <location>
        <begin position="515"/>
        <end position="579"/>
    </location>
</feature>
<feature type="compositionally biased region" description="Polar residues" evidence="13">
    <location>
        <begin position="675"/>
        <end position="687"/>
    </location>
</feature>
<dbReference type="InterPro" id="IPR010666">
    <property type="entry name" value="Znf_GRF"/>
</dbReference>
<comment type="cofactor">
    <cofactor evidence="1">
        <name>Mg(2+)</name>
        <dbReference type="ChEBI" id="CHEBI:18420"/>
    </cofactor>
</comment>
<dbReference type="InterPro" id="IPR013520">
    <property type="entry name" value="Ribonucl_H"/>
</dbReference>
<dbReference type="InParanoid" id="F6Q5A6"/>
<organism evidence="15 16">
    <name type="scientific">Ornithorhynchus anatinus</name>
    <name type="common">Duckbill platypus</name>
    <dbReference type="NCBI Taxonomy" id="9258"/>
    <lineage>
        <taxon>Eukaryota</taxon>
        <taxon>Metazoa</taxon>
        <taxon>Chordata</taxon>
        <taxon>Craniata</taxon>
        <taxon>Vertebrata</taxon>
        <taxon>Euteleostomi</taxon>
        <taxon>Mammalia</taxon>
        <taxon>Monotremata</taxon>
        <taxon>Ornithorhynchidae</taxon>
        <taxon>Ornithorhynchus</taxon>
    </lineage>
</organism>
<evidence type="ECO:0000313" key="16">
    <source>
        <dbReference type="Proteomes" id="UP000002279"/>
    </source>
</evidence>
<name>F6Q5A6_ORNAN</name>
<evidence type="ECO:0000256" key="3">
    <source>
        <dbReference type="ARBA" id="ARBA00022723"/>
    </source>
</evidence>
<dbReference type="Pfam" id="PF06839">
    <property type="entry name" value="Zn_ribbon_GRF"/>
    <property type="match status" value="1"/>
</dbReference>
<evidence type="ECO:0000256" key="6">
    <source>
        <dbReference type="ARBA" id="ARBA00022833"/>
    </source>
</evidence>
<dbReference type="PANTHER" id="PTHR23044">
    <property type="entry name" value="3'-5' EXONUCLEASE ERI1-RELATED"/>
    <property type="match status" value="1"/>
</dbReference>
<proteinExistence type="inferred from homology"/>
<dbReference type="InterPro" id="IPR012337">
    <property type="entry name" value="RNaseH-like_sf"/>
</dbReference>
<keyword evidence="8" id="KW-0460">Magnesium</keyword>
<evidence type="ECO:0000256" key="5">
    <source>
        <dbReference type="ARBA" id="ARBA00022801"/>
    </source>
</evidence>
<dbReference type="KEGG" id="oaa:100077177"/>
<evidence type="ECO:0000256" key="4">
    <source>
        <dbReference type="ARBA" id="ARBA00022771"/>
    </source>
</evidence>
<keyword evidence="6" id="KW-0862">Zinc</keyword>
<dbReference type="Gene3D" id="3.30.420.10">
    <property type="entry name" value="Ribonuclease H-like superfamily/Ribonuclease H"/>
    <property type="match status" value="1"/>
</dbReference>
<dbReference type="GO" id="GO:0008270">
    <property type="term" value="F:zinc ion binding"/>
    <property type="evidence" value="ECO:0007669"/>
    <property type="project" value="UniProtKB-KW"/>
</dbReference>
<dbReference type="GeneTree" id="ENSGT00530000063205"/>
<dbReference type="SUPFAM" id="SSF53098">
    <property type="entry name" value="Ribonuclease H-like"/>
    <property type="match status" value="1"/>
</dbReference>
<dbReference type="CTD" id="112479"/>
<sequence length="699" mass="76543">MATKALAQQLGLIRKKSATPANQKNQGRSKSKQLFDYLIVIDFESTCWNDGKHHYSQEIIEFPAVLLNTSTGEIESEFQCYVQPQEHPILSEFCIELTGIKQAQVDEGVPLKICLSQFCKWIQMIQQKKKIIFAPGISNPATSEVKSCAFVTWSDWDLGVCLEYECKRKQLRKPEILNSWIDLRATYKLFYMRKPKGLSGALQDLGLKFSGQEHSGLDDSRNTAHLAWRMIGDGCIMKITKSLNTVQPKKNSSCLAKALTVNQDRETARFKSGVHAPSPDGVWVSDSLGDEEPKFGKNNVSPNGRVRRGIAYSPKSHRDPPFCNVKTGKYDEVPSPLSFHINAPSAPSGKLQPADSSSPTIFQNRIKIGHLTSTPKYNSSALGSELVLVPTTVSVAGNISDSDINLSPDSLSALANWEDIALMPDSQVIKNSDSGQTPDDSNQGTSSSPEKTSVVSKESAGANYKNSDNLGMTVNCETPQSVAYKSPLTTIYNVKKAKNQTLNGMTFKLPKTKANDLGLLPNLSKSENQSPVYELSKRKPSSPQAFPPAKKQSFTLHEEQVSSTDGPRTPGGRSARKVPPSVLSSIINLQEPRKTPRVRMTPPLCNCGRRAKRLVVSNNGPNRGRAFYSCPVGKSKGNGKSCSYFKWEKTLQKERANGSILSLSTTGFGVSSPATSLNSSGSLQFTPKKSLGLRPSMRT</sequence>
<reference evidence="15" key="3">
    <citation type="submission" date="2025-09" db="UniProtKB">
        <authorList>
            <consortium name="Ensembl"/>
        </authorList>
    </citation>
    <scope>IDENTIFICATION</scope>
    <source>
        <strain evidence="15">Glennie</strain>
    </source>
</reference>
<evidence type="ECO:0000313" key="15">
    <source>
        <dbReference type="Ensembl" id="ENSOANP00000022525.2"/>
    </source>
</evidence>
<dbReference type="SMART" id="SM00479">
    <property type="entry name" value="EXOIII"/>
    <property type="match status" value="1"/>
</dbReference>
<dbReference type="RefSeq" id="XP_007655788.1">
    <property type="nucleotide sequence ID" value="XM_007657598.3"/>
</dbReference>
<dbReference type="FunCoup" id="F6Q5A6">
    <property type="interactions" value="1333"/>
</dbReference>
<evidence type="ECO:0000259" key="14">
    <source>
        <dbReference type="PROSITE" id="PS51999"/>
    </source>
</evidence>
<dbReference type="GeneID" id="100077177"/>
<accession>F6Q5A6</accession>
<dbReference type="FunFam" id="3.30.420.10:FF:000062">
    <property type="entry name" value="ERI1 exoribonuclease 2 isoform X1"/>
    <property type="match status" value="1"/>
</dbReference>
<dbReference type="Proteomes" id="UP000002279">
    <property type="component" value="Chromosome 2"/>
</dbReference>
<keyword evidence="16" id="KW-1185">Reference proteome</keyword>
<dbReference type="Pfam" id="PF00929">
    <property type="entry name" value="RNase_T"/>
    <property type="match status" value="1"/>
</dbReference>
<dbReference type="PANTHER" id="PTHR23044:SF61">
    <property type="entry name" value="3'-5' EXORIBONUCLEASE 1-RELATED"/>
    <property type="match status" value="1"/>
</dbReference>
<dbReference type="HOGENOM" id="CLU_025844_0_0_1"/>
<keyword evidence="2" id="KW-0540">Nuclease</keyword>
<dbReference type="InterPro" id="IPR051274">
    <property type="entry name" value="3-5_Exoribonuclease"/>
</dbReference>
<dbReference type="AlphaFoldDB" id="F6Q5A6"/>
<evidence type="ECO:0000256" key="8">
    <source>
        <dbReference type="ARBA" id="ARBA00022842"/>
    </source>
</evidence>
<reference evidence="15" key="2">
    <citation type="submission" date="2025-08" db="UniProtKB">
        <authorList>
            <consortium name="Ensembl"/>
        </authorList>
    </citation>
    <scope>IDENTIFICATION</scope>
    <source>
        <strain evidence="15">Glennie</strain>
    </source>
</reference>
<dbReference type="Bgee" id="ENSOANG00000014292">
    <property type="expression patterns" value="Expressed in fibroblast and 7 other cell types or tissues"/>
</dbReference>
<evidence type="ECO:0000256" key="10">
    <source>
        <dbReference type="ARBA" id="ARBA00068097"/>
    </source>
</evidence>
<evidence type="ECO:0000256" key="2">
    <source>
        <dbReference type="ARBA" id="ARBA00022722"/>
    </source>
</evidence>
<dbReference type="OrthoDB" id="448399at2759"/>
<evidence type="ECO:0000256" key="1">
    <source>
        <dbReference type="ARBA" id="ARBA00001946"/>
    </source>
</evidence>
<evidence type="ECO:0000256" key="7">
    <source>
        <dbReference type="ARBA" id="ARBA00022839"/>
    </source>
</evidence>
<dbReference type="GO" id="GO:0003676">
    <property type="term" value="F:nucleic acid binding"/>
    <property type="evidence" value="ECO:0007669"/>
    <property type="project" value="InterPro"/>
</dbReference>
<comment type="similarity">
    <text evidence="9">Belongs to the ERI2 family.</text>
</comment>
<dbReference type="InterPro" id="IPR036397">
    <property type="entry name" value="RNaseH_sf"/>
</dbReference>
<keyword evidence="5" id="KW-0378">Hydrolase</keyword>
<keyword evidence="3" id="KW-0479">Metal-binding</keyword>
<evidence type="ECO:0000256" key="12">
    <source>
        <dbReference type="PROSITE-ProRule" id="PRU01343"/>
    </source>
</evidence>
<evidence type="ECO:0000256" key="11">
    <source>
        <dbReference type="ARBA" id="ARBA00083876"/>
    </source>
</evidence>
<reference evidence="15 16" key="1">
    <citation type="journal article" date="2008" name="Nature">
        <title>Genome analysis of the platypus reveals unique signatures of evolution.</title>
        <authorList>
            <person name="Warren W.C."/>
            <person name="Hillier L.W."/>
            <person name="Marshall Graves J.A."/>
            <person name="Birney E."/>
            <person name="Ponting C.P."/>
            <person name="Grutzner F."/>
            <person name="Belov K."/>
            <person name="Miller W."/>
            <person name="Clarke L."/>
            <person name="Chinwalla A.T."/>
            <person name="Yang S.P."/>
            <person name="Heger A."/>
            <person name="Locke D.P."/>
            <person name="Miethke P."/>
            <person name="Waters P.D."/>
            <person name="Veyrunes F."/>
            <person name="Fulton L."/>
            <person name="Fulton B."/>
            <person name="Graves T."/>
            <person name="Wallis J."/>
            <person name="Puente X.S."/>
            <person name="Lopez-Otin C."/>
            <person name="Ordonez G.R."/>
            <person name="Eichler E.E."/>
            <person name="Chen L."/>
            <person name="Cheng Z."/>
            <person name="Deakin J.E."/>
            <person name="Alsop A."/>
            <person name="Thompson K."/>
            <person name="Kirby P."/>
            <person name="Papenfuss A.T."/>
            <person name="Wakefield M.J."/>
            <person name="Olender T."/>
            <person name="Lancet D."/>
            <person name="Huttley G.A."/>
            <person name="Smit A.F."/>
            <person name="Pask A."/>
            <person name="Temple-Smith P."/>
            <person name="Batzer M.A."/>
            <person name="Walker J.A."/>
            <person name="Konkel M.K."/>
            <person name="Harris R.S."/>
            <person name="Whittington C.M."/>
            <person name="Wong E.S."/>
            <person name="Gemmell N.J."/>
            <person name="Buschiazzo E."/>
            <person name="Vargas Jentzsch I.M."/>
            <person name="Merkel A."/>
            <person name="Schmitz J."/>
            <person name="Zemann A."/>
            <person name="Churakov G."/>
            <person name="Kriegs J.O."/>
            <person name="Brosius J."/>
            <person name="Murchison E.P."/>
            <person name="Sachidanandam R."/>
            <person name="Smith C."/>
            <person name="Hannon G.J."/>
            <person name="Tsend-Ayush E."/>
            <person name="McMillan D."/>
            <person name="Attenborough R."/>
            <person name="Rens W."/>
            <person name="Ferguson-Smith M."/>
            <person name="Lefevre C.M."/>
            <person name="Sharp J.A."/>
            <person name="Nicholas K.R."/>
            <person name="Ray D.A."/>
            <person name="Kube M."/>
            <person name="Reinhardt R."/>
            <person name="Pringle T.H."/>
            <person name="Taylor J."/>
            <person name="Jones R.C."/>
            <person name="Nixon B."/>
            <person name="Dacheux J.L."/>
            <person name="Niwa H."/>
            <person name="Sekita Y."/>
            <person name="Huang X."/>
            <person name="Stark A."/>
            <person name="Kheradpour P."/>
            <person name="Kellis M."/>
            <person name="Flicek P."/>
            <person name="Chen Y."/>
            <person name="Webber C."/>
            <person name="Hardison R."/>
            <person name="Nelson J."/>
            <person name="Hallsworth-Pepin K."/>
            <person name="Delehaunty K."/>
            <person name="Markovic C."/>
            <person name="Minx P."/>
            <person name="Feng Y."/>
            <person name="Kremitzki C."/>
            <person name="Mitreva M."/>
            <person name="Glasscock J."/>
            <person name="Wylie T."/>
            <person name="Wohldmann P."/>
            <person name="Thiru P."/>
            <person name="Nhan M.N."/>
            <person name="Pohl C.S."/>
            <person name="Smith S.M."/>
            <person name="Hou S."/>
            <person name="Nefedov M."/>
            <person name="de Jong P.J."/>
            <person name="Renfree M.B."/>
            <person name="Mardis E.R."/>
            <person name="Wilson R.K."/>
        </authorList>
    </citation>
    <scope>NUCLEOTIDE SEQUENCE [LARGE SCALE GENOMIC DNA]</scope>
    <source>
        <strain evidence="15 16">Glennie</strain>
    </source>
</reference>
<dbReference type="eggNOG" id="KOG0542">
    <property type="taxonomic scope" value="Eukaryota"/>
</dbReference>
<keyword evidence="4 12" id="KW-0863">Zinc-finger</keyword>
<gene>
    <name evidence="15" type="primary">ERI2</name>
</gene>
<feature type="domain" description="GRF-type" evidence="14">
    <location>
        <begin position="605"/>
        <end position="651"/>
    </location>
</feature>
<evidence type="ECO:0000256" key="9">
    <source>
        <dbReference type="ARBA" id="ARBA00038042"/>
    </source>
</evidence>
<dbReference type="GO" id="GO:0000175">
    <property type="term" value="F:3'-5'-RNA exonuclease activity"/>
    <property type="evidence" value="ECO:0000318"/>
    <property type="project" value="GO_Central"/>
</dbReference>
<dbReference type="CDD" id="cd06133">
    <property type="entry name" value="ERI-1_3'hExo_like"/>
    <property type="match status" value="1"/>
</dbReference>
<dbReference type="Ensembl" id="ENSOANT00000022529.3">
    <property type="protein sequence ID" value="ENSOANP00000022525.2"/>
    <property type="gene ID" value="ENSOANG00000014292.4"/>
</dbReference>
<feature type="region of interest" description="Disordered" evidence="13">
    <location>
        <begin position="428"/>
        <end position="472"/>
    </location>
</feature>
<keyword evidence="7" id="KW-0269">Exonuclease</keyword>
<feature type="compositionally biased region" description="Polar residues" evidence="13">
    <location>
        <begin position="428"/>
        <end position="456"/>
    </location>
</feature>
<dbReference type="OMA" id="RAFFCCP"/>
<evidence type="ECO:0000256" key="13">
    <source>
        <dbReference type="SAM" id="MobiDB-lite"/>
    </source>
</evidence>
<dbReference type="InterPro" id="IPR047201">
    <property type="entry name" value="ERI-1_3'hExo-like"/>
</dbReference>
<dbReference type="STRING" id="9258.ENSOANP00000022525"/>
<feature type="region of interest" description="Disordered" evidence="13">
    <location>
        <begin position="675"/>
        <end position="699"/>
    </location>
</feature>
<dbReference type="PROSITE" id="PS51999">
    <property type="entry name" value="ZF_GRF"/>
    <property type="match status" value="1"/>
</dbReference>